<reference evidence="2 3" key="1">
    <citation type="journal article" date="2020" name="ISME J.">
        <title>Uncovering the hidden diversity of litter-decomposition mechanisms in mushroom-forming fungi.</title>
        <authorList>
            <person name="Floudas D."/>
            <person name="Bentzer J."/>
            <person name="Ahren D."/>
            <person name="Johansson T."/>
            <person name="Persson P."/>
            <person name="Tunlid A."/>
        </authorList>
    </citation>
    <scope>NUCLEOTIDE SEQUENCE [LARGE SCALE GENOMIC DNA]</scope>
    <source>
        <strain evidence="2 3">CBS 175.51</strain>
    </source>
</reference>
<feature type="transmembrane region" description="Helical" evidence="1">
    <location>
        <begin position="164"/>
        <end position="185"/>
    </location>
</feature>
<feature type="transmembrane region" description="Helical" evidence="1">
    <location>
        <begin position="82"/>
        <end position="107"/>
    </location>
</feature>
<feature type="transmembrane region" description="Helical" evidence="1">
    <location>
        <begin position="276"/>
        <end position="299"/>
    </location>
</feature>
<comment type="caution">
    <text evidence="2">The sequence shown here is derived from an EMBL/GenBank/DDBJ whole genome shotgun (WGS) entry which is preliminary data.</text>
</comment>
<name>A0A8H5BK94_9AGAR</name>
<dbReference type="Proteomes" id="UP000541558">
    <property type="component" value="Unassembled WGS sequence"/>
</dbReference>
<feature type="transmembrane region" description="Helical" evidence="1">
    <location>
        <begin position="205"/>
        <end position="224"/>
    </location>
</feature>
<keyword evidence="1" id="KW-0472">Membrane</keyword>
<dbReference type="OrthoDB" id="3346544at2759"/>
<accession>A0A8H5BK94</accession>
<feature type="transmembrane region" description="Helical" evidence="1">
    <location>
        <begin position="53"/>
        <end position="70"/>
    </location>
</feature>
<keyword evidence="1" id="KW-0812">Transmembrane</keyword>
<keyword evidence="3" id="KW-1185">Reference proteome</keyword>
<feature type="transmembrane region" description="Helical" evidence="1">
    <location>
        <begin position="133"/>
        <end position="152"/>
    </location>
</feature>
<sequence length="347" mass="39351">MVLVNLPSAIPYILHPDQDRMEQIYQLVGFWLEAFIYGSNVYSTPLLKPEDSIGVYFVLFFAAVHLIMQRRGRDRDHLGPQLIFCGVAIFMFMLTTVFTAVNIYRFIEAYALGAGPLGIPVFFFKDFRPWENYTYVITSSLLIWTADVLVIYRCYIIWDKNPRVIALPCTLLFVSISTNLVNIYWFQHPWSLSLKTIRPFLDFVYPGHLAQNILTTGLIAYKIWRQHLLSEASGVRAASGITLLSVVRLVVESAMVYTLQLTTLVVLYFLRHPAMVILQAAIVPSIGIVFVLLSIRVHMATLRSERLRSPASIALPSWVHGTESAESSGRSSFEVPLTMNVDPLKVV</sequence>
<gene>
    <name evidence="2" type="ORF">D9611_004257</name>
</gene>
<keyword evidence="1" id="KW-1133">Transmembrane helix</keyword>
<evidence type="ECO:0000313" key="3">
    <source>
        <dbReference type="Proteomes" id="UP000541558"/>
    </source>
</evidence>
<dbReference type="EMBL" id="JAACJK010000164">
    <property type="protein sequence ID" value="KAF5324827.1"/>
    <property type="molecule type" value="Genomic_DNA"/>
</dbReference>
<evidence type="ECO:0000256" key="1">
    <source>
        <dbReference type="SAM" id="Phobius"/>
    </source>
</evidence>
<organism evidence="2 3">
    <name type="scientific">Ephemerocybe angulata</name>
    <dbReference type="NCBI Taxonomy" id="980116"/>
    <lineage>
        <taxon>Eukaryota</taxon>
        <taxon>Fungi</taxon>
        <taxon>Dikarya</taxon>
        <taxon>Basidiomycota</taxon>
        <taxon>Agaricomycotina</taxon>
        <taxon>Agaricomycetes</taxon>
        <taxon>Agaricomycetidae</taxon>
        <taxon>Agaricales</taxon>
        <taxon>Agaricineae</taxon>
        <taxon>Psathyrellaceae</taxon>
        <taxon>Ephemerocybe</taxon>
    </lineage>
</organism>
<evidence type="ECO:0000313" key="2">
    <source>
        <dbReference type="EMBL" id="KAF5324827.1"/>
    </source>
</evidence>
<protein>
    <submittedName>
        <fullName evidence="2">Uncharacterized protein</fullName>
    </submittedName>
</protein>
<feature type="transmembrane region" description="Helical" evidence="1">
    <location>
        <begin position="245"/>
        <end position="270"/>
    </location>
</feature>
<dbReference type="AlphaFoldDB" id="A0A8H5BK94"/>
<proteinExistence type="predicted"/>